<dbReference type="InterPro" id="IPR017853">
    <property type="entry name" value="GH"/>
</dbReference>
<dbReference type="Pfam" id="PF00150">
    <property type="entry name" value="Cellulase"/>
    <property type="match status" value="1"/>
</dbReference>
<name>A0A9E6ZMN5_9FLAO</name>
<dbReference type="InterPro" id="IPR001547">
    <property type="entry name" value="Glyco_hydro_5"/>
</dbReference>
<accession>A0A9E6ZMN5</accession>
<evidence type="ECO:0000313" key="4">
    <source>
        <dbReference type="EMBL" id="UOB18647.1"/>
    </source>
</evidence>
<dbReference type="GO" id="GO:0004553">
    <property type="term" value="F:hydrolase activity, hydrolyzing O-glycosyl compounds"/>
    <property type="evidence" value="ECO:0007669"/>
    <property type="project" value="InterPro"/>
</dbReference>
<dbReference type="GO" id="GO:0000272">
    <property type="term" value="P:polysaccharide catabolic process"/>
    <property type="evidence" value="ECO:0007669"/>
    <property type="project" value="InterPro"/>
</dbReference>
<dbReference type="Gene3D" id="3.20.20.80">
    <property type="entry name" value="Glycosidases"/>
    <property type="match status" value="1"/>
</dbReference>
<dbReference type="KEGG" id="fbm:MQE35_04995"/>
<evidence type="ECO:0000259" key="3">
    <source>
        <dbReference type="Pfam" id="PF00150"/>
    </source>
</evidence>
<keyword evidence="2" id="KW-0326">Glycosidase</keyword>
<keyword evidence="5" id="KW-1185">Reference proteome</keyword>
<dbReference type="Proteomes" id="UP000831290">
    <property type="component" value="Chromosome"/>
</dbReference>
<dbReference type="RefSeq" id="WP_255845264.1">
    <property type="nucleotide sequence ID" value="NZ_CP094358.1"/>
</dbReference>
<evidence type="ECO:0000313" key="5">
    <source>
        <dbReference type="Proteomes" id="UP000831290"/>
    </source>
</evidence>
<dbReference type="AlphaFoldDB" id="A0A9E6ZMN5"/>
<keyword evidence="1" id="KW-0378">Hydrolase</keyword>
<sequence>MSYPKKISAVKFYYQPGIINRLHLLLLFIFFIQGLNAQSVKNDVYVDDKGVMKWGKSNTEVQGFGVNYTVPFAHAYRSAKRMGIDPEQAIDDDVYHFSRLGFDLYRVHVWDTEISDTLGNLLDNEHLKTFDYLLKKLKDRGINYVITPIAFWGNGWPEPNEETPGFSHKYGKGDCLTNPDAIKAQENYLSQFLNHVNPYTQVAYKDEPNLIAFEISNEPHHDGSPREVTAYINKMVTSMRKTGCKKPIFYNVSHSIHLAEAYFDAGIQGGTFQWYPTGLGYQRELSGNLLPNVNDYHIPFEKVIKENKGAKLVYEFDAADVGKSYIYPAMVRSFRQAGIQIATHFAYDPTYLAYANTEYNTHYMNLAYTPQKALSLMICSEVFHNIPMYKNYGKYPENTSFENFRVNYENELAELNSEEKFIYTNHTSTAPANLKKLKLIAGFGNSPIVEYNGKGAYFLDKIDKGIWRLEVMPDAIWVDNPFGRNSPRKTVAVIKRKEWSMKINLKELGNDFQVEAVNEGNNYKTNVTDNSFTIQPGTYILKKKGISKKVDHNDKLRNFTISEFAAPATTVNKTYLNHTPPAGVAEGNEITLSAQIVGQEEPASVEVLVFKGYRPETIKMERYDGYNYSAVIPAEMVKKGFLNYYLLVNTKDEKSITYPAGEKGKPGDWDFYNNKPYSIRVVNKENPVYLFNAADDSQLLIKEWMNTLKLVPTDNINEAEYQVNVEDLLRKQVKTKEGKDIYRYTFKHFVTDKIASRKSDLSSKENIVLKARSLNGKPCKLEVAFVMNDGNAYGGIIDIGTGLKEYKLPIKELKSTKTVTLPRPYPGFLPYYLDHKLNSPFDIQKVESVQFSIGPGIPESEIKDTHGVAIVNVSLQ</sequence>
<evidence type="ECO:0000256" key="1">
    <source>
        <dbReference type="ARBA" id="ARBA00022801"/>
    </source>
</evidence>
<proteinExistence type="predicted"/>
<organism evidence="4 5">
    <name type="scientific">Abyssalbus ytuae</name>
    <dbReference type="NCBI Taxonomy" id="2926907"/>
    <lineage>
        <taxon>Bacteria</taxon>
        <taxon>Pseudomonadati</taxon>
        <taxon>Bacteroidota</taxon>
        <taxon>Flavobacteriia</taxon>
        <taxon>Flavobacteriales</taxon>
        <taxon>Flavobacteriaceae</taxon>
        <taxon>Abyssalbus</taxon>
    </lineage>
</organism>
<protein>
    <submittedName>
        <fullName evidence="4">Cellulase family glycosylhydrolase</fullName>
    </submittedName>
</protein>
<reference evidence="4" key="1">
    <citation type="submission" date="2022-03" db="EMBL/GenBank/DDBJ databases">
        <title>Description of Abyssus ytuae gen. nov., sp. nov., a novel member of the family Flavobacteriaceae isolated from the sediment of Mariana Trench.</title>
        <authorList>
            <person name="Zhang J."/>
            <person name="Xu X."/>
        </authorList>
    </citation>
    <scope>NUCLEOTIDE SEQUENCE</scope>
    <source>
        <strain evidence="4">MT3330</strain>
    </source>
</reference>
<dbReference type="EMBL" id="CP094358">
    <property type="protein sequence ID" value="UOB18647.1"/>
    <property type="molecule type" value="Genomic_DNA"/>
</dbReference>
<evidence type="ECO:0000256" key="2">
    <source>
        <dbReference type="ARBA" id="ARBA00023295"/>
    </source>
</evidence>
<feature type="domain" description="Glycoside hydrolase family 5" evidence="3">
    <location>
        <begin position="95"/>
        <end position="249"/>
    </location>
</feature>
<gene>
    <name evidence="4" type="ORF">MQE35_04995</name>
</gene>
<dbReference type="SUPFAM" id="SSF51445">
    <property type="entry name" value="(Trans)glycosidases"/>
    <property type="match status" value="1"/>
</dbReference>